<reference evidence="3" key="1">
    <citation type="journal article" date="2017" name="Genome Biol.">
        <title>Comparative genomics reveals high biological diversity and specific adaptations in the industrially and medically important fungal genus Aspergillus.</title>
        <authorList>
            <person name="de Vries R.P."/>
            <person name="Riley R."/>
            <person name="Wiebenga A."/>
            <person name="Aguilar-Osorio G."/>
            <person name="Amillis S."/>
            <person name="Uchima C.A."/>
            <person name="Anderluh G."/>
            <person name="Asadollahi M."/>
            <person name="Askin M."/>
            <person name="Barry K."/>
            <person name="Battaglia E."/>
            <person name="Bayram O."/>
            <person name="Benocci T."/>
            <person name="Braus-Stromeyer S.A."/>
            <person name="Caldana C."/>
            <person name="Canovas D."/>
            <person name="Cerqueira G.C."/>
            <person name="Chen F."/>
            <person name="Chen W."/>
            <person name="Choi C."/>
            <person name="Clum A."/>
            <person name="Dos Santos R.A."/>
            <person name="Damasio A.R."/>
            <person name="Diallinas G."/>
            <person name="Emri T."/>
            <person name="Fekete E."/>
            <person name="Flipphi M."/>
            <person name="Freyberg S."/>
            <person name="Gallo A."/>
            <person name="Gournas C."/>
            <person name="Habgood R."/>
            <person name="Hainaut M."/>
            <person name="Harispe M.L."/>
            <person name="Henrissat B."/>
            <person name="Hilden K.S."/>
            <person name="Hope R."/>
            <person name="Hossain A."/>
            <person name="Karabika E."/>
            <person name="Karaffa L."/>
            <person name="Karanyi Z."/>
            <person name="Krasevec N."/>
            <person name="Kuo A."/>
            <person name="Kusch H."/>
            <person name="LaButti K."/>
            <person name="Lagendijk E.L."/>
            <person name="Lapidus A."/>
            <person name="Levasseur A."/>
            <person name="Lindquist E."/>
            <person name="Lipzen A."/>
            <person name="Logrieco A.F."/>
            <person name="MacCabe A."/>
            <person name="Maekelae M.R."/>
            <person name="Malavazi I."/>
            <person name="Melin P."/>
            <person name="Meyer V."/>
            <person name="Mielnichuk N."/>
            <person name="Miskei M."/>
            <person name="Molnar A.P."/>
            <person name="Mule G."/>
            <person name="Ngan C.Y."/>
            <person name="Orejas M."/>
            <person name="Orosz E."/>
            <person name="Ouedraogo J.P."/>
            <person name="Overkamp K.M."/>
            <person name="Park H.-S."/>
            <person name="Perrone G."/>
            <person name="Piumi F."/>
            <person name="Punt P.J."/>
            <person name="Ram A.F."/>
            <person name="Ramon A."/>
            <person name="Rauscher S."/>
            <person name="Record E."/>
            <person name="Riano-Pachon D.M."/>
            <person name="Robert V."/>
            <person name="Roehrig J."/>
            <person name="Ruller R."/>
            <person name="Salamov A."/>
            <person name="Salih N.S."/>
            <person name="Samson R.A."/>
            <person name="Sandor E."/>
            <person name="Sanguinetti M."/>
            <person name="Schuetze T."/>
            <person name="Sepcic K."/>
            <person name="Shelest E."/>
            <person name="Sherlock G."/>
            <person name="Sophianopoulou V."/>
            <person name="Squina F.M."/>
            <person name="Sun H."/>
            <person name="Susca A."/>
            <person name="Todd R.B."/>
            <person name="Tsang A."/>
            <person name="Unkles S.E."/>
            <person name="van de Wiele N."/>
            <person name="van Rossen-Uffink D."/>
            <person name="Oliveira J.V."/>
            <person name="Vesth T.C."/>
            <person name="Visser J."/>
            <person name="Yu J.-H."/>
            <person name="Zhou M."/>
            <person name="Andersen M.R."/>
            <person name="Archer D.B."/>
            <person name="Baker S.E."/>
            <person name="Benoit I."/>
            <person name="Brakhage A.A."/>
            <person name="Braus G.H."/>
            <person name="Fischer R."/>
            <person name="Frisvad J.C."/>
            <person name="Goldman G.H."/>
            <person name="Houbraken J."/>
            <person name="Oakley B."/>
            <person name="Pocsi I."/>
            <person name="Scazzocchio C."/>
            <person name="Seiboth B."/>
            <person name="vanKuyk P.A."/>
            <person name="Wortman J."/>
            <person name="Dyer P.S."/>
            <person name="Grigoriev I.V."/>
        </authorList>
    </citation>
    <scope>NUCLEOTIDE SEQUENCE [LARGE SCALE GENOMIC DNA]</scope>
    <source>
        <strain evidence="3">CBS 106.47</strain>
    </source>
</reference>
<protein>
    <submittedName>
        <fullName evidence="2">Uncharacterized protein</fullName>
    </submittedName>
</protein>
<sequence length="287" mass="32254">MANDKLPTNNIEWDHLARKYNVEKRSLRMNLKLHSASNVSYKQYLLFRTILPASVPKTRFDPRLLGISHLMPTADQILNGPKFVDYLANIPAYWTQPNATWAGEDLFRTAATWQGHVNYEQNMGTRFEGSKEASVNAAFLAFLTAIAALLDQPIKRQWSTARRKLTADFGTPQRKRQYVAYTDGQLEEVSSHRILALVECKSGPRGRHSPGVDMQEVAQLVAWVKQHPAGPGANRRVLLSKDGLELYISVFQYGPGWLRYLNGGPAPLSPQLTTNDKGPPIYSYGSQ</sequence>
<dbReference type="EMBL" id="KV878236">
    <property type="protein sequence ID" value="OJZ92935.1"/>
    <property type="molecule type" value="Genomic_DNA"/>
</dbReference>
<evidence type="ECO:0000256" key="1">
    <source>
        <dbReference type="SAM" id="MobiDB-lite"/>
    </source>
</evidence>
<dbReference type="VEuPathDB" id="FungiDB:ASPFODRAFT_56466"/>
<accession>A0A1M3U1P3</accession>
<evidence type="ECO:0000313" key="3">
    <source>
        <dbReference type="Proteomes" id="UP000184063"/>
    </source>
</evidence>
<name>A0A1M3U1P3_ASPLC</name>
<dbReference type="OrthoDB" id="3508621at2759"/>
<evidence type="ECO:0000313" key="2">
    <source>
        <dbReference type="EMBL" id="OJZ92935.1"/>
    </source>
</evidence>
<feature type="region of interest" description="Disordered" evidence="1">
    <location>
        <begin position="268"/>
        <end position="287"/>
    </location>
</feature>
<organism evidence="2 3">
    <name type="scientific">Aspergillus luchuensis (strain CBS 106.47)</name>
    <dbReference type="NCBI Taxonomy" id="1137211"/>
    <lineage>
        <taxon>Eukaryota</taxon>
        <taxon>Fungi</taxon>
        <taxon>Dikarya</taxon>
        <taxon>Ascomycota</taxon>
        <taxon>Pezizomycotina</taxon>
        <taxon>Eurotiomycetes</taxon>
        <taxon>Eurotiomycetidae</taxon>
        <taxon>Eurotiales</taxon>
        <taxon>Aspergillaceae</taxon>
        <taxon>Aspergillus</taxon>
        <taxon>Aspergillus subgen. Circumdati</taxon>
    </lineage>
</organism>
<proteinExistence type="predicted"/>
<gene>
    <name evidence="2" type="ORF">ASPFODRAFT_56466</name>
</gene>
<dbReference type="AlphaFoldDB" id="A0A1M3U1P3"/>
<dbReference type="Proteomes" id="UP000184063">
    <property type="component" value="Unassembled WGS sequence"/>
</dbReference>